<dbReference type="PANTHER" id="PTHR31435:SF10">
    <property type="entry name" value="BSR4717 PROTEIN"/>
    <property type="match status" value="1"/>
</dbReference>
<evidence type="ECO:0000259" key="1">
    <source>
        <dbReference type="PROSITE" id="PS51729"/>
    </source>
</evidence>
<dbReference type="InterPro" id="IPR045057">
    <property type="entry name" value="Gcn5-rel_NAT"/>
</dbReference>
<protein>
    <submittedName>
        <fullName evidence="2">N-acetyltransferase</fullName>
    </submittedName>
</protein>
<evidence type="ECO:0000313" key="3">
    <source>
        <dbReference type="Proteomes" id="UP001432062"/>
    </source>
</evidence>
<dbReference type="EMBL" id="CP109441">
    <property type="protein sequence ID" value="WUV50310.1"/>
    <property type="molecule type" value="Genomic_DNA"/>
</dbReference>
<dbReference type="PROSITE" id="PS51729">
    <property type="entry name" value="GNAT_YJDJ"/>
    <property type="match status" value="1"/>
</dbReference>
<feature type="domain" description="N-acetyltransferase" evidence="1">
    <location>
        <begin position="6"/>
        <end position="92"/>
    </location>
</feature>
<accession>A0ABZ1Z429</accession>
<dbReference type="SUPFAM" id="SSF55729">
    <property type="entry name" value="Acyl-CoA N-acyltransferases (Nat)"/>
    <property type="match status" value="1"/>
</dbReference>
<keyword evidence="3" id="KW-1185">Reference proteome</keyword>
<dbReference type="RefSeq" id="WP_327095002.1">
    <property type="nucleotide sequence ID" value="NZ_CP109149.1"/>
</dbReference>
<dbReference type="Gene3D" id="3.40.630.30">
    <property type="match status" value="1"/>
</dbReference>
<organism evidence="2 3">
    <name type="scientific">Nocardia vinacea</name>
    <dbReference type="NCBI Taxonomy" id="96468"/>
    <lineage>
        <taxon>Bacteria</taxon>
        <taxon>Bacillati</taxon>
        <taxon>Actinomycetota</taxon>
        <taxon>Actinomycetes</taxon>
        <taxon>Mycobacteriales</taxon>
        <taxon>Nocardiaceae</taxon>
        <taxon>Nocardia</taxon>
    </lineage>
</organism>
<dbReference type="InterPro" id="IPR016181">
    <property type="entry name" value="Acyl_CoA_acyltransferase"/>
</dbReference>
<dbReference type="Pfam" id="PF14542">
    <property type="entry name" value="Acetyltransf_CG"/>
    <property type="match status" value="1"/>
</dbReference>
<dbReference type="Proteomes" id="UP001432062">
    <property type="component" value="Chromosome"/>
</dbReference>
<sequence length="103" mass="11608">MSTEVRNNFALERFEIYVDGAIAGYAEYQDTAAERAFIHTEIDSEYEGRGCGRVLVQAALNASRQEGFGILPMCPMVRHVVESRPEYIAMVPQWAREKLGLPL</sequence>
<gene>
    <name evidence="2" type="ORF">OG563_20190</name>
</gene>
<evidence type="ECO:0000313" key="2">
    <source>
        <dbReference type="EMBL" id="WUV50310.1"/>
    </source>
</evidence>
<dbReference type="PANTHER" id="PTHR31435">
    <property type="entry name" value="PROTEIN NATD1"/>
    <property type="match status" value="1"/>
</dbReference>
<reference evidence="2" key="1">
    <citation type="submission" date="2022-10" db="EMBL/GenBank/DDBJ databases">
        <title>The complete genomes of actinobacterial strains from the NBC collection.</title>
        <authorList>
            <person name="Joergensen T.S."/>
            <person name="Alvarez Arevalo M."/>
            <person name="Sterndorff E.B."/>
            <person name="Faurdal D."/>
            <person name="Vuksanovic O."/>
            <person name="Mourched A.-S."/>
            <person name="Charusanti P."/>
            <person name="Shaw S."/>
            <person name="Blin K."/>
            <person name="Weber T."/>
        </authorList>
    </citation>
    <scope>NUCLEOTIDE SEQUENCE</scope>
    <source>
        <strain evidence="2">NBC_01482</strain>
    </source>
</reference>
<dbReference type="InterPro" id="IPR031165">
    <property type="entry name" value="GNAT_YJDJ"/>
</dbReference>
<proteinExistence type="predicted"/>
<name>A0ABZ1Z429_9NOCA</name>